<keyword evidence="2" id="KW-1185">Reference proteome</keyword>
<evidence type="ECO:0000313" key="1">
    <source>
        <dbReference type="EMBL" id="KAJ0183768.1"/>
    </source>
</evidence>
<organism evidence="1 2">
    <name type="scientific">Dendrolimus kikuchii</name>
    <dbReference type="NCBI Taxonomy" id="765133"/>
    <lineage>
        <taxon>Eukaryota</taxon>
        <taxon>Metazoa</taxon>
        <taxon>Ecdysozoa</taxon>
        <taxon>Arthropoda</taxon>
        <taxon>Hexapoda</taxon>
        <taxon>Insecta</taxon>
        <taxon>Pterygota</taxon>
        <taxon>Neoptera</taxon>
        <taxon>Endopterygota</taxon>
        <taxon>Lepidoptera</taxon>
        <taxon>Glossata</taxon>
        <taxon>Ditrysia</taxon>
        <taxon>Bombycoidea</taxon>
        <taxon>Lasiocampidae</taxon>
        <taxon>Dendrolimus</taxon>
    </lineage>
</organism>
<dbReference type="Proteomes" id="UP000824533">
    <property type="component" value="Linkage Group LG01"/>
</dbReference>
<protein>
    <submittedName>
        <fullName evidence="1">Uncharacterized protein</fullName>
    </submittedName>
</protein>
<accession>A0ACC1DIG3</accession>
<dbReference type="EMBL" id="CM034387">
    <property type="protein sequence ID" value="KAJ0183768.1"/>
    <property type="molecule type" value="Genomic_DNA"/>
</dbReference>
<reference evidence="1 2" key="1">
    <citation type="journal article" date="2021" name="Front. Genet.">
        <title>Chromosome-Level Genome Assembly Reveals Significant Gene Expansion in the Toll and IMD Signaling Pathways of Dendrolimus kikuchii.</title>
        <authorList>
            <person name="Zhou J."/>
            <person name="Wu P."/>
            <person name="Xiong Z."/>
            <person name="Liu N."/>
            <person name="Zhao N."/>
            <person name="Ji M."/>
            <person name="Qiu Y."/>
            <person name="Yang B."/>
        </authorList>
    </citation>
    <scope>NUCLEOTIDE SEQUENCE [LARGE SCALE GENOMIC DNA]</scope>
    <source>
        <strain evidence="1">Ann1</strain>
    </source>
</reference>
<gene>
    <name evidence="1" type="ORF">K1T71_000191</name>
</gene>
<name>A0ACC1DIG3_9NEOP</name>
<comment type="caution">
    <text evidence="1">The sequence shown here is derived from an EMBL/GenBank/DDBJ whole genome shotgun (WGS) entry which is preliminary data.</text>
</comment>
<evidence type="ECO:0000313" key="2">
    <source>
        <dbReference type="Proteomes" id="UP000824533"/>
    </source>
</evidence>
<proteinExistence type="predicted"/>
<sequence>MTFTNKMERIVEAKMTTPELIALHGYRTESHTIFTSDGYMLKVHRVIPLLGFQSEQSKVALLHHGLLGSSDDWLLLGPGKALPYLLSDIGYDVWLANARGNKYSNAHTTHTPDNEEFWDFSWHEIGIYDLPAAIDYIRKITGDNSKLNLIGHSMGTTAIIALLSLSSKYNHKLRSVTLLAPLVFMYHTKGPLKDLADYFDSYYYRTESFIKEPEFMKNATFSREVIDKFCRGDANICLNPLLLLVNGGQDLPNPETTEKVLGHVPAGGSTKTIMHFCQLIKSGQFQLFDYGENLNYKTYGTRKVPAYNLNHISVPVVLFSSPDDWLSDVHDVLTLLSQLRNPILHHVLTREEFSHSDFVWSEDASELIYYLLIDILEQPVLQKDMVNIK</sequence>